<reference evidence="2 3" key="1">
    <citation type="journal article" date="2014" name="Int. J. Syst. Evol. Microbiol.">
        <title>Complete genome sequence of Corynebacterium casei LMG S-19264T (=DSM 44701T), isolated from a smear-ripened cheese.</title>
        <authorList>
            <consortium name="US DOE Joint Genome Institute (JGI-PGF)"/>
            <person name="Walter F."/>
            <person name="Albersmeier A."/>
            <person name="Kalinowski J."/>
            <person name="Ruckert C."/>
        </authorList>
    </citation>
    <scope>NUCLEOTIDE SEQUENCE [LARGE SCALE GENOMIC DNA]</scope>
    <source>
        <strain evidence="2 3">KCTC 19473</strain>
    </source>
</reference>
<feature type="transmembrane region" description="Helical" evidence="1">
    <location>
        <begin position="104"/>
        <end position="122"/>
    </location>
</feature>
<dbReference type="InterPro" id="IPR003474">
    <property type="entry name" value="Glcn_transporter"/>
</dbReference>
<feature type="transmembrane region" description="Helical" evidence="1">
    <location>
        <begin position="391"/>
        <end position="415"/>
    </location>
</feature>
<dbReference type="PANTHER" id="PTHR30354">
    <property type="entry name" value="GNT FAMILY GLUCONATE TRANSPORTER"/>
    <property type="match status" value="1"/>
</dbReference>
<keyword evidence="1" id="KW-1133">Transmembrane helix</keyword>
<dbReference type="RefSeq" id="WP_017574586.1">
    <property type="nucleotide sequence ID" value="NZ_BMXL01000020.1"/>
</dbReference>
<feature type="transmembrane region" description="Helical" evidence="1">
    <location>
        <begin position="340"/>
        <end position="358"/>
    </location>
</feature>
<evidence type="ECO:0000256" key="1">
    <source>
        <dbReference type="SAM" id="Phobius"/>
    </source>
</evidence>
<dbReference type="Proteomes" id="UP000654947">
    <property type="component" value="Unassembled WGS sequence"/>
</dbReference>
<feature type="transmembrane region" description="Helical" evidence="1">
    <location>
        <begin position="235"/>
        <end position="254"/>
    </location>
</feature>
<evidence type="ECO:0000313" key="2">
    <source>
        <dbReference type="EMBL" id="GHD31062.1"/>
    </source>
</evidence>
<dbReference type="PANTHER" id="PTHR30354:SF11">
    <property type="entry name" value="PERMEASE"/>
    <property type="match status" value="1"/>
</dbReference>
<feature type="transmembrane region" description="Helical" evidence="1">
    <location>
        <begin position="266"/>
        <end position="287"/>
    </location>
</feature>
<organism evidence="2 3">
    <name type="scientific">Nocardiopsis kunsanensis</name>
    <dbReference type="NCBI Taxonomy" id="141693"/>
    <lineage>
        <taxon>Bacteria</taxon>
        <taxon>Bacillati</taxon>
        <taxon>Actinomycetota</taxon>
        <taxon>Actinomycetes</taxon>
        <taxon>Streptosporangiales</taxon>
        <taxon>Nocardiopsidaceae</taxon>
        <taxon>Nocardiopsis</taxon>
    </lineage>
</organism>
<dbReference type="AlphaFoldDB" id="A0A919CJE3"/>
<feature type="transmembrane region" description="Helical" evidence="1">
    <location>
        <begin position="134"/>
        <end position="154"/>
    </location>
</feature>
<gene>
    <name evidence="2" type="ORF">GCM10007147_33520</name>
</gene>
<evidence type="ECO:0000313" key="3">
    <source>
        <dbReference type="Proteomes" id="UP000654947"/>
    </source>
</evidence>
<dbReference type="GO" id="GO:0015128">
    <property type="term" value="F:gluconate transmembrane transporter activity"/>
    <property type="evidence" value="ECO:0007669"/>
    <property type="project" value="InterPro"/>
</dbReference>
<keyword evidence="1" id="KW-0472">Membrane</keyword>
<keyword evidence="1" id="KW-0812">Transmembrane</keyword>
<feature type="transmembrane region" description="Helical" evidence="1">
    <location>
        <begin position="23"/>
        <end position="42"/>
    </location>
</feature>
<dbReference type="GO" id="GO:0005886">
    <property type="term" value="C:plasma membrane"/>
    <property type="evidence" value="ECO:0007669"/>
    <property type="project" value="TreeGrafter"/>
</dbReference>
<dbReference type="EMBL" id="BMXL01000020">
    <property type="protein sequence ID" value="GHD31062.1"/>
    <property type="molecule type" value="Genomic_DNA"/>
</dbReference>
<accession>A0A919CJE3</accession>
<feature type="transmembrane region" description="Helical" evidence="1">
    <location>
        <begin position="174"/>
        <end position="196"/>
    </location>
</feature>
<proteinExistence type="predicted"/>
<sequence length="454" mass="46436">MTALLILVLLVAGIVLVTARWKISPFLALMGAALLGGFAFGLPPTEIVGTITEAFGGTLGNIGLVILFGTMIGVILERSGAAIAMAEALIKVLGTRFPNLTMSLIGYIVAIPVFCDSGYVILNSLRKAITLRTGVSALATSMALMTGLYATHTLVPPTPGPLAAAENIGITHNLGLIIALGVPVAAIAALAGLAYASSFSRKEFTPLPAEEGDDLAVQQSWEELRESYGKLPNPFLAFFPILLPLALICVGSVAELPGAPLGEGMFLDVAAFLGTPVIALILGLAAATPLLRGHGKLARFNEQMNDSVRVAAPILLITGAGAAFGSVLEASPITGFLEENLSGLGLGLAVPFLVAAALKTAQGSSTVALVSTSALIAPMLPALGLGSPEGMALSVLAVGAGAMVLSHANDSYFWVVSQLSRIPVGTAYRTLSVATAIEGTAAFATIWVIGRFLL</sequence>
<feature type="transmembrane region" description="Helical" evidence="1">
    <location>
        <begin position="427"/>
        <end position="449"/>
    </location>
</feature>
<feature type="transmembrane region" description="Helical" evidence="1">
    <location>
        <begin position="365"/>
        <end position="385"/>
    </location>
</feature>
<name>A0A919CJE3_9ACTN</name>
<feature type="transmembrane region" description="Helical" evidence="1">
    <location>
        <begin position="308"/>
        <end position="328"/>
    </location>
</feature>
<dbReference type="Pfam" id="PF02447">
    <property type="entry name" value="GntP_permease"/>
    <property type="match status" value="1"/>
</dbReference>
<comment type="caution">
    <text evidence="2">The sequence shown here is derived from an EMBL/GenBank/DDBJ whole genome shotgun (WGS) entry which is preliminary data.</text>
</comment>
<keyword evidence="3" id="KW-1185">Reference proteome</keyword>
<protein>
    <submittedName>
        <fullName evidence="2">Permease</fullName>
    </submittedName>
</protein>
<feature type="transmembrane region" description="Helical" evidence="1">
    <location>
        <begin position="54"/>
        <end position="76"/>
    </location>
</feature>